<gene>
    <name evidence="5" type="ORF">SAMN04487960_10269</name>
</gene>
<evidence type="ECO:0000259" key="4">
    <source>
        <dbReference type="Pfam" id="PF00497"/>
    </source>
</evidence>
<accession>A0A1H2SA09</accession>
<dbReference type="RefSeq" id="WP_217634524.1">
    <property type="nucleotide sequence ID" value="NZ_FNNE01000002.1"/>
</dbReference>
<dbReference type="STRING" id="488533.SAMN04487960_10269"/>
<dbReference type="PANTHER" id="PTHR35936:SF25">
    <property type="entry name" value="ABC TRANSPORTER SUBSTRATE-BINDING PROTEIN"/>
    <property type="match status" value="1"/>
</dbReference>
<proteinExistence type="inferred from homology"/>
<organism evidence="5 6">
    <name type="scientific">Marinobacter mobilis</name>
    <dbReference type="NCBI Taxonomy" id="488533"/>
    <lineage>
        <taxon>Bacteria</taxon>
        <taxon>Pseudomonadati</taxon>
        <taxon>Pseudomonadota</taxon>
        <taxon>Gammaproteobacteria</taxon>
        <taxon>Pseudomonadales</taxon>
        <taxon>Marinobacteraceae</taxon>
        <taxon>Marinobacter</taxon>
    </lineage>
</organism>
<dbReference type="Gene3D" id="3.40.190.10">
    <property type="entry name" value="Periplasmic binding protein-like II"/>
    <property type="match status" value="2"/>
</dbReference>
<dbReference type="InterPro" id="IPR001638">
    <property type="entry name" value="Solute-binding_3/MltF_N"/>
</dbReference>
<feature type="chain" id="PRO_5011667708" evidence="3">
    <location>
        <begin position="22"/>
        <end position="257"/>
    </location>
</feature>
<dbReference type="Proteomes" id="UP000199675">
    <property type="component" value="Unassembled WGS sequence"/>
</dbReference>
<reference evidence="5 6" key="1">
    <citation type="submission" date="2016-10" db="EMBL/GenBank/DDBJ databases">
        <authorList>
            <person name="de Groot N.N."/>
        </authorList>
    </citation>
    <scope>NUCLEOTIDE SEQUENCE [LARGE SCALE GENOMIC DNA]</scope>
    <source>
        <strain evidence="5 6">CGMCC 1.7059</strain>
    </source>
</reference>
<dbReference type="Pfam" id="PF00497">
    <property type="entry name" value="SBP_bac_3"/>
    <property type="match status" value="1"/>
</dbReference>
<evidence type="ECO:0000256" key="1">
    <source>
        <dbReference type="ARBA" id="ARBA00010333"/>
    </source>
</evidence>
<dbReference type="EMBL" id="FNNE01000002">
    <property type="protein sequence ID" value="SDW28395.1"/>
    <property type="molecule type" value="Genomic_DNA"/>
</dbReference>
<evidence type="ECO:0000313" key="6">
    <source>
        <dbReference type="Proteomes" id="UP000199675"/>
    </source>
</evidence>
<comment type="similarity">
    <text evidence="1">Belongs to the bacterial solute-binding protein 3 family.</text>
</comment>
<name>A0A1H2SA09_9GAMM</name>
<feature type="domain" description="Solute-binding protein family 3/N-terminal" evidence="4">
    <location>
        <begin position="35"/>
        <end position="254"/>
    </location>
</feature>
<dbReference type="SUPFAM" id="SSF53850">
    <property type="entry name" value="Periplasmic binding protein-like II"/>
    <property type="match status" value="1"/>
</dbReference>
<evidence type="ECO:0000313" key="5">
    <source>
        <dbReference type="EMBL" id="SDW28395.1"/>
    </source>
</evidence>
<keyword evidence="6" id="KW-1185">Reference proteome</keyword>
<keyword evidence="2 3" id="KW-0732">Signal</keyword>
<evidence type="ECO:0000256" key="2">
    <source>
        <dbReference type="ARBA" id="ARBA00022729"/>
    </source>
</evidence>
<dbReference type="AlphaFoldDB" id="A0A1H2SA09"/>
<protein>
    <submittedName>
        <fullName evidence="5">Amino acid ABC transporter substrate-binding protein, PAAT family</fullName>
    </submittedName>
</protein>
<feature type="signal peptide" evidence="3">
    <location>
        <begin position="1"/>
        <end position="21"/>
    </location>
</feature>
<evidence type="ECO:0000256" key="3">
    <source>
        <dbReference type="SAM" id="SignalP"/>
    </source>
</evidence>
<dbReference type="PANTHER" id="PTHR35936">
    <property type="entry name" value="MEMBRANE-BOUND LYTIC MUREIN TRANSGLYCOSYLASE F"/>
    <property type="match status" value="1"/>
</dbReference>
<sequence length="257" mass="29603">MMSLLKVFCLRCLLVPCGVSAILSTYVQGENLVIATGEWPPYVSSDLEYEGVTARIVRAAFEAVGDTVDFTFYPWSRTLLVSEEGEVDASFPWSHREERAELHFYSDPIGEYGYVFFHLTTTPFRWQRLEDLEALTIGATYSYNYGDDFIEGAERGLYRIEWASSDELNWRKLMAGRIDLFPQDRKAGYAQLLELFPGDSRFKVTHNLLPLKPTTTLHLLLPKSIPESANRLERFNTGLRMLTEDGQIERYLQESWQ</sequence>